<dbReference type="EMBL" id="SJPK01000003">
    <property type="protein sequence ID" value="TWT73125.1"/>
    <property type="molecule type" value="Genomic_DNA"/>
</dbReference>
<dbReference type="InterPro" id="IPR036005">
    <property type="entry name" value="Creatinase/aminopeptidase-like"/>
</dbReference>
<organism evidence="2 3">
    <name type="scientific">Allorhodopirellula solitaria</name>
    <dbReference type="NCBI Taxonomy" id="2527987"/>
    <lineage>
        <taxon>Bacteria</taxon>
        <taxon>Pseudomonadati</taxon>
        <taxon>Planctomycetota</taxon>
        <taxon>Planctomycetia</taxon>
        <taxon>Pirellulales</taxon>
        <taxon>Pirellulaceae</taxon>
        <taxon>Allorhodopirellula</taxon>
    </lineage>
</organism>
<evidence type="ECO:0000313" key="3">
    <source>
        <dbReference type="Proteomes" id="UP000318053"/>
    </source>
</evidence>
<dbReference type="Gene3D" id="3.90.230.10">
    <property type="entry name" value="Creatinase/methionine aminopeptidase superfamily"/>
    <property type="match status" value="1"/>
</dbReference>
<dbReference type="AlphaFoldDB" id="A0A5C5YFK9"/>
<sequence length="386" mass="41413">MSSLPTASICAGIPAINNTLYRRIQFSVGDPTVLIEVPAEKGTHSLLLLRDVEIERAKKFAKVDQVGCPADFTPEGGLSGDRETATAQASAEYLRRQGVKSVVADRSLPLIYAKFLGLAGIEVSCDENLWVVERRQKSEVEIEHLREAQRVTEQAIQYACEMIAKAEARSGGVLYHDGAPLTSERVRTSVDVFLLKRGFTTPTAIIAGGPAGADCHNHGAGELLTESPVIVDIFPRSQETRYNGDCTRTVVHGSVSDDIKAMHAAVREAIVAGKQATKAGVTGEDVHVATIGMLQANGFDIGLPGEDDPDFYCAMTCGTGHGIGLEVHEPPLLDFKGPTLLAGEALTIEPGLYRRDLGGVRIEDMVVVTPDGCLDLNELHDGLDWT</sequence>
<keyword evidence="2" id="KW-0378">Hydrolase</keyword>
<keyword evidence="2" id="KW-0031">Aminopeptidase</keyword>
<proteinExistence type="predicted"/>
<protein>
    <submittedName>
        <fullName evidence="2">Aminopeptidase</fullName>
        <ecNumber evidence="2">3.4.11.-</ecNumber>
    </submittedName>
</protein>
<gene>
    <name evidence="2" type="ORF">CA85_15920</name>
</gene>
<reference evidence="2 3" key="1">
    <citation type="submission" date="2019-02" db="EMBL/GenBank/DDBJ databases">
        <title>Deep-cultivation of Planctomycetes and their phenomic and genomic characterization uncovers novel biology.</title>
        <authorList>
            <person name="Wiegand S."/>
            <person name="Jogler M."/>
            <person name="Boedeker C."/>
            <person name="Pinto D."/>
            <person name="Vollmers J."/>
            <person name="Rivas-Marin E."/>
            <person name="Kohn T."/>
            <person name="Peeters S.H."/>
            <person name="Heuer A."/>
            <person name="Rast P."/>
            <person name="Oberbeckmann S."/>
            <person name="Bunk B."/>
            <person name="Jeske O."/>
            <person name="Meyerdierks A."/>
            <person name="Storesund J.E."/>
            <person name="Kallscheuer N."/>
            <person name="Luecker S."/>
            <person name="Lage O.M."/>
            <person name="Pohl T."/>
            <person name="Merkel B.J."/>
            <person name="Hornburger P."/>
            <person name="Mueller R.-W."/>
            <person name="Bruemmer F."/>
            <person name="Labrenz M."/>
            <person name="Spormann A.M."/>
            <person name="Op Den Camp H."/>
            <person name="Overmann J."/>
            <person name="Amann R."/>
            <person name="Jetten M.S.M."/>
            <person name="Mascher T."/>
            <person name="Medema M.H."/>
            <person name="Devos D.P."/>
            <person name="Kaster A.-K."/>
            <person name="Ovreas L."/>
            <person name="Rohde M."/>
            <person name="Galperin M.Y."/>
            <person name="Jogler C."/>
        </authorList>
    </citation>
    <scope>NUCLEOTIDE SEQUENCE [LARGE SCALE GENOMIC DNA]</scope>
    <source>
        <strain evidence="2 3">CA85</strain>
    </source>
</reference>
<evidence type="ECO:0000313" key="2">
    <source>
        <dbReference type="EMBL" id="TWT73125.1"/>
    </source>
</evidence>
<dbReference type="Pfam" id="PF00557">
    <property type="entry name" value="Peptidase_M24"/>
    <property type="match status" value="1"/>
</dbReference>
<dbReference type="OrthoDB" id="9806388at2"/>
<dbReference type="RefSeq" id="WP_146390697.1">
    <property type="nucleotide sequence ID" value="NZ_SJPK01000003.1"/>
</dbReference>
<dbReference type="GO" id="GO:0004177">
    <property type="term" value="F:aminopeptidase activity"/>
    <property type="evidence" value="ECO:0007669"/>
    <property type="project" value="UniProtKB-KW"/>
</dbReference>
<keyword evidence="3" id="KW-1185">Reference proteome</keyword>
<accession>A0A5C5YFK9</accession>
<dbReference type="PANTHER" id="PTHR46112:SF3">
    <property type="entry name" value="AMINOPEPTIDASE YPDF"/>
    <property type="match status" value="1"/>
</dbReference>
<dbReference type="PANTHER" id="PTHR46112">
    <property type="entry name" value="AMINOPEPTIDASE"/>
    <property type="match status" value="1"/>
</dbReference>
<dbReference type="InterPro" id="IPR000994">
    <property type="entry name" value="Pept_M24"/>
</dbReference>
<dbReference type="EC" id="3.4.11.-" evidence="2"/>
<dbReference type="SUPFAM" id="SSF55920">
    <property type="entry name" value="Creatinase/aminopeptidase"/>
    <property type="match status" value="1"/>
</dbReference>
<name>A0A5C5YFK9_9BACT</name>
<dbReference type="Proteomes" id="UP000318053">
    <property type="component" value="Unassembled WGS sequence"/>
</dbReference>
<comment type="caution">
    <text evidence="2">The sequence shown here is derived from an EMBL/GenBank/DDBJ whole genome shotgun (WGS) entry which is preliminary data.</text>
</comment>
<feature type="domain" description="Peptidase M24" evidence="1">
    <location>
        <begin position="143"/>
        <end position="370"/>
    </location>
</feature>
<dbReference type="InterPro" id="IPR050659">
    <property type="entry name" value="Peptidase_M24B"/>
</dbReference>
<evidence type="ECO:0000259" key="1">
    <source>
        <dbReference type="Pfam" id="PF00557"/>
    </source>
</evidence>
<keyword evidence="2" id="KW-0645">Protease</keyword>